<evidence type="ECO:0000256" key="1">
    <source>
        <dbReference type="ARBA" id="ARBA00004496"/>
    </source>
</evidence>
<dbReference type="PROSITE" id="PS50077">
    <property type="entry name" value="HEAT_REPEAT"/>
    <property type="match status" value="1"/>
</dbReference>
<dbReference type="GO" id="GO:0006606">
    <property type="term" value="P:protein import into nucleus"/>
    <property type="evidence" value="ECO:0007669"/>
    <property type="project" value="InterPro"/>
</dbReference>
<evidence type="ECO:0000313" key="8">
    <source>
        <dbReference type="EMBL" id="CAD7240177.1"/>
    </source>
</evidence>
<protein>
    <recommendedName>
        <fullName evidence="7">Dynein axonemal assembly factor 5 TPR repeats domain-containing protein</fullName>
    </recommendedName>
</protein>
<dbReference type="GO" id="GO:0005737">
    <property type="term" value="C:cytoplasm"/>
    <property type="evidence" value="ECO:0007669"/>
    <property type="project" value="UniProtKB-SubCell"/>
</dbReference>
<dbReference type="Pfam" id="PF25757">
    <property type="entry name" value="TPR_DNAAF5"/>
    <property type="match status" value="1"/>
</dbReference>
<evidence type="ECO:0000259" key="7">
    <source>
        <dbReference type="Pfam" id="PF25757"/>
    </source>
</evidence>
<dbReference type="Proteomes" id="UP000677054">
    <property type="component" value="Unassembled WGS sequence"/>
</dbReference>
<dbReference type="PANTHER" id="PTHR10527">
    <property type="entry name" value="IMPORTIN BETA"/>
    <property type="match status" value="1"/>
</dbReference>
<dbReference type="EMBL" id="CAJPEV010000012">
    <property type="protein sequence ID" value="CAG0878691.1"/>
    <property type="molecule type" value="Genomic_DNA"/>
</dbReference>
<dbReference type="InterPro" id="IPR040122">
    <property type="entry name" value="Importin_beta"/>
</dbReference>
<keyword evidence="2" id="KW-0813">Transport</keyword>
<gene>
    <name evidence="8" type="ORF">DSTB1V02_LOCUS209</name>
</gene>
<evidence type="ECO:0000256" key="3">
    <source>
        <dbReference type="ARBA" id="ARBA00022490"/>
    </source>
</evidence>
<sequence>MAQSNEATINAKEAISTNLCSAQKLDCDESLASLQHFISTGNEKEILALYNSFIDLAQSPDAPWESKHGALMGIRTIISNKGTLNTFDIQSQSKDVREVALDLLVHPEIRVRLSAGKLLGALCAQVGPPVYESCQSRLLELIQETLNSQIEPDPEVSEPETVTGNTEQEIQETQKLLEKLAGCQRRNLADVAQICHNMAGWKNLETNMKALQEMVIGCGVAFQPYVTRQLLDYIFAAMTHANRFIREAGFYVCSSLVTCGAAPKDGGSDNEKTMSEANPLCVYGEEFCQHLAKGLADNWSQVRFAASVATRKFLISLPSKDAQAKFFPALIPRMCLNRYYMTGGQPGRLLLYSQDTWRHVTESLGRNLVTQYLSQVVDYYIEAAEAENGTVREAACACIAELAAKVDASVMKQYVPCLLDTLLRCFQDDSWPVRDGGNDHHPPNAIGAAVAIAKVVKVYKLDALKMVMERLKPGLEGIKDQPSQSESYGELGMGHAGYGLVKGSRDHDKEFHSDKQMCKCDSLTPKVVHGGSSLGSIDRKFKRPAQPWEVADGYVHLIGELSQIPEASGSLPPILPILAEAAQHRHYVHHLCFLETLCLRLPDIAQGLGKKVFKSHLELFFDPIFYALHFITTGNEKEIWALYNSFLDLARSPDTPWESKHGALMGIRAIISNYKGTLMVCDFHSLTQEVREVALDLLVHLEVRVRIAAGELLGALCAQVGPHVYETCQTRVLDLIHKNLERQTEPDSAVSEPEAITGNTKHEMQQSRKLMEKLTGCQRRNSADAAKVFHDTTGWKNLETSMKALQEMIDGCGMAFQPYVTKQLLDFIFAALMHTNRFVRETGYYMCSSLVTCGAVPKGTNDDEKALSASNLLCIYGVEFCQHLAKGLADSCSQVRLAASVATRKFLTSLPNKELQAQFLPTLIPRMCLNRYYMAEGVRLYSQETWRQVAGSHGRHLVSQFISHVVDYYVEAAASDNHAVREAACTCIAELATKVDASAVQPYVPHLLDTLLRCFQDDSWPVRDAACLASGNFVSHFPEESQSKMDALYPLFFNNLQDNIPSVRIGAAVAIASVVKVYKPDALIIVMERLKSGLKGIKDQPSESEKYGDLEKGPAVYGVKKRLRDNDKELHTDKQMYSCGSLAPNMGRGGDCIGGLDRNLRRPPQPWEMADGCVHLLGELSQISEATGSLPTVLPLLAEAAQHHHYAHHICFLETLCKRLPGIAQGLGKKVFKSHLELFFDPIFYALGCENALACSAASHCLQQLSQFLGPKVLKGRVENYNPSYLNQLEANAYIAPF</sequence>
<dbReference type="OrthoDB" id="414039at2759"/>
<dbReference type="InterPro" id="IPR057978">
    <property type="entry name" value="TPR_DAAF5"/>
</dbReference>
<evidence type="ECO:0000256" key="5">
    <source>
        <dbReference type="ARBA" id="ARBA00022927"/>
    </source>
</evidence>
<accession>A0A7R8WZZ9</accession>
<organism evidence="8">
    <name type="scientific">Darwinula stevensoni</name>
    <dbReference type="NCBI Taxonomy" id="69355"/>
    <lineage>
        <taxon>Eukaryota</taxon>
        <taxon>Metazoa</taxon>
        <taxon>Ecdysozoa</taxon>
        <taxon>Arthropoda</taxon>
        <taxon>Crustacea</taxon>
        <taxon>Oligostraca</taxon>
        <taxon>Ostracoda</taxon>
        <taxon>Podocopa</taxon>
        <taxon>Podocopida</taxon>
        <taxon>Darwinulocopina</taxon>
        <taxon>Darwinuloidea</taxon>
        <taxon>Darwinulidae</taxon>
        <taxon>Darwinula</taxon>
    </lineage>
</organism>
<name>A0A7R8WZZ9_9CRUS</name>
<reference evidence="8" key="1">
    <citation type="submission" date="2020-11" db="EMBL/GenBank/DDBJ databases">
        <authorList>
            <person name="Tran Van P."/>
        </authorList>
    </citation>
    <scope>NUCLEOTIDE SEQUENCE</scope>
</reference>
<dbReference type="InterPro" id="IPR021133">
    <property type="entry name" value="HEAT_type_2"/>
</dbReference>
<keyword evidence="5" id="KW-0653">Protein transport</keyword>
<dbReference type="Gene3D" id="1.25.10.10">
    <property type="entry name" value="Leucine-rich Repeat Variant"/>
    <property type="match status" value="4"/>
</dbReference>
<feature type="repeat" description="HEAT" evidence="6">
    <location>
        <begin position="1048"/>
        <end position="1083"/>
    </location>
</feature>
<dbReference type="SUPFAM" id="SSF48371">
    <property type="entry name" value="ARM repeat"/>
    <property type="match status" value="2"/>
</dbReference>
<dbReference type="InterPro" id="IPR011989">
    <property type="entry name" value="ARM-like"/>
</dbReference>
<comment type="subcellular location">
    <subcellularLocation>
        <location evidence="1">Cytoplasm</location>
    </subcellularLocation>
</comment>
<evidence type="ECO:0000256" key="2">
    <source>
        <dbReference type="ARBA" id="ARBA00022448"/>
    </source>
</evidence>
<keyword evidence="3" id="KW-0963">Cytoplasm</keyword>
<proteinExistence type="predicted"/>
<feature type="domain" description="Dynein axonemal assembly factor 5 TPR repeats" evidence="7">
    <location>
        <begin position="864"/>
        <end position="1065"/>
    </location>
</feature>
<evidence type="ECO:0000313" key="9">
    <source>
        <dbReference type="Proteomes" id="UP000677054"/>
    </source>
</evidence>
<evidence type="ECO:0000256" key="4">
    <source>
        <dbReference type="ARBA" id="ARBA00022737"/>
    </source>
</evidence>
<evidence type="ECO:0000256" key="6">
    <source>
        <dbReference type="PROSITE-ProRule" id="PRU00103"/>
    </source>
</evidence>
<keyword evidence="9" id="KW-1185">Reference proteome</keyword>
<dbReference type="InterPro" id="IPR016024">
    <property type="entry name" value="ARM-type_fold"/>
</dbReference>
<dbReference type="EMBL" id="LR899529">
    <property type="protein sequence ID" value="CAD7240177.1"/>
    <property type="molecule type" value="Genomic_DNA"/>
</dbReference>
<keyword evidence="4" id="KW-0677">Repeat</keyword>